<organism evidence="2 3">
    <name type="scientific">Opisthorchis viverrini</name>
    <name type="common">Southeast Asian liver fluke</name>
    <dbReference type="NCBI Taxonomy" id="6198"/>
    <lineage>
        <taxon>Eukaryota</taxon>
        <taxon>Metazoa</taxon>
        <taxon>Spiralia</taxon>
        <taxon>Lophotrochozoa</taxon>
        <taxon>Platyhelminthes</taxon>
        <taxon>Trematoda</taxon>
        <taxon>Digenea</taxon>
        <taxon>Opisthorchiida</taxon>
        <taxon>Opisthorchiata</taxon>
        <taxon>Opisthorchiidae</taxon>
        <taxon>Opisthorchis</taxon>
    </lineage>
</organism>
<accession>A0A075A018</accession>
<evidence type="ECO:0000313" key="2">
    <source>
        <dbReference type="EMBL" id="KER28910.1"/>
    </source>
</evidence>
<feature type="compositionally biased region" description="Basic and acidic residues" evidence="1">
    <location>
        <begin position="63"/>
        <end position="77"/>
    </location>
</feature>
<dbReference type="CTD" id="20318552"/>
<name>A0A075A018_OPIVI</name>
<reference evidence="2 3" key="1">
    <citation type="submission" date="2013-11" db="EMBL/GenBank/DDBJ databases">
        <title>Opisthorchis viverrini - life in the bile duct.</title>
        <authorList>
            <person name="Young N.D."/>
            <person name="Nagarajan N."/>
            <person name="Lin S.J."/>
            <person name="Korhonen P.K."/>
            <person name="Jex A.R."/>
            <person name="Hall R.S."/>
            <person name="Safavi-Hemami H."/>
            <person name="Kaewkong W."/>
            <person name="Bertrand D."/>
            <person name="Gao S."/>
            <person name="Seet Q."/>
            <person name="Wongkham S."/>
            <person name="Teh B.T."/>
            <person name="Wongkham C."/>
            <person name="Intapan P.M."/>
            <person name="Maleewong W."/>
            <person name="Yang X."/>
            <person name="Hu M."/>
            <person name="Wang Z."/>
            <person name="Hofmann A."/>
            <person name="Sternberg P.W."/>
            <person name="Tan P."/>
            <person name="Wang J."/>
            <person name="Gasser R.B."/>
        </authorList>
    </citation>
    <scope>NUCLEOTIDE SEQUENCE [LARGE SCALE GENOMIC DNA]</scope>
</reference>
<dbReference type="RefSeq" id="XP_009167355.1">
    <property type="nucleotide sequence ID" value="XM_009169091.1"/>
</dbReference>
<evidence type="ECO:0000313" key="3">
    <source>
        <dbReference type="Proteomes" id="UP000054324"/>
    </source>
</evidence>
<keyword evidence="3" id="KW-1185">Reference proteome</keyword>
<dbReference type="AlphaFoldDB" id="A0A075A018"/>
<dbReference type="Proteomes" id="UP000054324">
    <property type="component" value="Unassembled WGS sequence"/>
</dbReference>
<proteinExistence type="predicted"/>
<sequence length="77" mass="8629">MESGILVPCKGGVMATREPEHGLYRKLPNFAGSTDTQKWLNSKADHRSDATRFRCLAAMPSERSIDGRDTDRLPKPR</sequence>
<gene>
    <name evidence="2" type="ORF">T265_04370</name>
</gene>
<evidence type="ECO:0000256" key="1">
    <source>
        <dbReference type="SAM" id="MobiDB-lite"/>
    </source>
</evidence>
<dbReference type="GeneID" id="20318552"/>
<protein>
    <submittedName>
        <fullName evidence="2">Uncharacterized protein</fullName>
    </submittedName>
</protein>
<feature type="region of interest" description="Disordered" evidence="1">
    <location>
        <begin position="51"/>
        <end position="77"/>
    </location>
</feature>
<dbReference type="EMBL" id="KL596689">
    <property type="protein sequence ID" value="KER28910.1"/>
    <property type="molecule type" value="Genomic_DNA"/>
</dbReference>
<dbReference type="KEGG" id="ovi:T265_04370"/>
<dbReference type="OrthoDB" id="10507763at2759"/>